<feature type="region of interest" description="Disordered" evidence="1">
    <location>
        <begin position="909"/>
        <end position="929"/>
    </location>
</feature>
<comment type="caution">
    <text evidence="3">The sequence shown here is derived from an EMBL/GenBank/DDBJ whole genome shotgun (WGS) entry which is preliminary data.</text>
</comment>
<evidence type="ECO:0000313" key="4">
    <source>
        <dbReference type="Proteomes" id="UP001362999"/>
    </source>
</evidence>
<sequence>MSKYKPKRKPATTITFSLGQPAVNDPATIAGGSTVAHILREKTSVGQGDGQTHRTSSLLKVNVVDQRPSAVRPDIRPPEPIYDAHDAGDVDSDLHDDGPRELRDSDDPLRQWAEDYRSLYLAEILRLEGRGDHAAFTTCRCGGDGADYRCTDCLGGGELLCGSCMRAAHGQLPFHRVQKWAGTHFEYVSLKSLRVRIQLGHWHGPQRKCLLPEHSPGDDFVIIDITGIHSVSLDYCGCGQSGSREVQLLRAQLWPATTTHPRTAATFSVLRHFQMLAFEAKSAILEFYTTLARLSDNLHYKKDKNRYHEFRRMIREWKNVRMLKRAGRGHEIDGIAATQPGECALLCPACPQPGMNMQLGWERASEEKQFLNALYLAIDANFRLKRKDVSTEEKDPGLGNGWAFVCDVKKYMAHVKKHWGLTQPRSHCVAHDAVDKPDRETRGTASSGIGAVDCARHNFKRPCAVGDLQLGERYINMDYMVFRSIAGTPLLRFFLSYDIACQWHLNLFSRLEYYADDELTFDGTGKFFTFLVPKFHLPAHIESCNLKFSFNLTRDVGQTDGEAPERGWADANPLARSTKEMGPGFRRDSLDDHFNDWNHKKIIALGYTIRRKLENAVPEMVRTREALLDMNESVGAEVVEKWTEMAVKWEADVSAPNPFETIRKDQHLAKVRADLAAEAAERERAGTEDAGAVKGDMHVTELIAMGIQLEEQQRVLAADISSTGQHPTDGQRRAMTERTSKLRRKIVAWIEVQTKFWPALGNVRDREDSERARQSTSDHVPGVKVPSIALWLPSAIRASSQLRDVFIQTPVLEMEYRLRVAQASESLHEVRRQLLVRTHLYKLKDKHKRGVRANTRSADKIAALNEQIKRAAATYRVAREALVVLGLVLKQNDWEWTLQELKEEDVRGLPQSNFHDPERKTKKRRKRRRTQEKPISWIWVTRGERWQPGDDAAMNEAVRIEWAKARARSLRWAEEVDLLEEEIRRIRAFLLWRAEWWGGRINLLGRDEGPQREGETAYARRQQAIKTTLADEFSKQWAHLPELIRKGRAGTAGVDGEETPDVRKEGEGGMEQEEDESDEEDEPIDLKPAYTDDVLEM</sequence>
<name>A0AAW0AYF1_9AGAR</name>
<evidence type="ECO:0000259" key="2">
    <source>
        <dbReference type="Pfam" id="PF18803"/>
    </source>
</evidence>
<evidence type="ECO:0000256" key="1">
    <source>
        <dbReference type="SAM" id="MobiDB-lite"/>
    </source>
</evidence>
<dbReference type="InterPro" id="IPR040521">
    <property type="entry name" value="KDZ"/>
</dbReference>
<protein>
    <recommendedName>
        <fullName evidence="2">CxC2-like cysteine cluster KDZ transposase-associated domain-containing protein</fullName>
    </recommendedName>
</protein>
<dbReference type="EMBL" id="JAWWNJ010000048">
    <property type="protein sequence ID" value="KAK7017285.1"/>
    <property type="molecule type" value="Genomic_DNA"/>
</dbReference>
<dbReference type="InterPro" id="IPR041457">
    <property type="entry name" value="CxC2_KDZ-assoc"/>
</dbReference>
<dbReference type="PANTHER" id="PTHR33096">
    <property type="entry name" value="CXC2 DOMAIN-CONTAINING PROTEIN"/>
    <property type="match status" value="1"/>
</dbReference>
<evidence type="ECO:0000313" key="3">
    <source>
        <dbReference type="EMBL" id="KAK7017285.1"/>
    </source>
</evidence>
<feature type="region of interest" description="Disordered" evidence="1">
    <location>
        <begin position="1048"/>
        <end position="1097"/>
    </location>
</feature>
<organism evidence="3 4">
    <name type="scientific">Favolaschia claudopus</name>
    <dbReference type="NCBI Taxonomy" id="2862362"/>
    <lineage>
        <taxon>Eukaryota</taxon>
        <taxon>Fungi</taxon>
        <taxon>Dikarya</taxon>
        <taxon>Basidiomycota</taxon>
        <taxon>Agaricomycotina</taxon>
        <taxon>Agaricomycetes</taxon>
        <taxon>Agaricomycetidae</taxon>
        <taxon>Agaricales</taxon>
        <taxon>Marasmiineae</taxon>
        <taxon>Mycenaceae</taxon>
        <taxon>Favolaschia</taxon>
    </lineage>
</organism>
<keyword evidence="4" id="KW-1185">Reference proteome</keyword>
<dbReference type="Pfam" id="PF18758">
    <property type="entry name" value="KDZ"/>
    <property type="match status" value="1"/>
</dbReference>
<feature type="region of interest" description="Disordered" evidence="1">
    <location>
        <begin position="69"/>
        <end position="107"/>
    </location>
</feature>
<reference evidence="3 4" key="1">
    <citation type="journal article" date="2024" name="J Genomics">
        <title>Draft genome sequencing and assembly of Favolaschia claudopus CIRM-BRFM 2984 isolated from oak limbs.</title>
        <authorList>
            <person name="Navarro D."/>
            <person name="Drula E."/>
            <person name="Chaduli D."/>
            <person name="Cazenave R."/>
            <person name="Ahrendt S."/>
            <person name="Wang J."/>
            <person name="Lipzen A."/>
            <person name="Daum C."/>
            <person name="Barry K."/>
            <person name="Grigoriev I.V."/>
            <person name="Favel A."/>
            <person name="Rosso M.N."/>
            <person name="Martin F."/>
        </authorList>
    </citation>
    <scope>NUCLEOTIDE SEQUENCE [LARGE SCALE GENOMIC DNA]</scope>
    <source>
        <strain evidence="3 4">CIRM-BRFM 2984</strain>
    </source>
</reference>
<dbReference type="Proteomes" id="UP001362999">
    <property type="component" value="Unassembled WGS sequence"/>
</dbReference>
<feature type="compositionally biased region" description="Basic residues" evidence="1">
    <location>
        <begin position="920"/>
        <end position="929"/>
    </location>
</feature>
<feature type="domain" description="CxC2-like cysteine cluster KDZ transposase-associated" evidence="2">
    <location>
        <begin position="190"/>
        <end position="298"/>
    </location>
</feature>
<proteinExistence type="predicted"/>
<feature type="compositionally biased region" description="Acidic residues" evidence="1">
    <location>
        <begin position="1068"/>
        <end position="1083"/>
    </location>
</feature>
<dbReference type="CDD" id="cd19757">
    <property type="entry name" value="Bbox1"/>
    <property type="match status" value="1"/>
</dbReference>
<dbReference type="AlphaFoldDB" id="A0AAW0AYF1"/>
<feature type="compositionally biased region" description="Basic and acidic residues" evidence="1">
    <location>
        <begin position="73"/>
        <end position="107"/>
    </location>
</feature>
<accession>A0AAW0AYF1</accession>
<dbReference type="Pfam" id="PF18803">
    <property type="entry name" value="CxC2"/>
    <property type="match status" value="1"/>
</dbReference>
<dbReference type="PANTHER" id="PTHR33096:SF1">
    <property type="entry name" value="CXC1-LIKE CYSTEINE CLUSTER ASSOCIATED WITH KDZ TRANSPOSASES DOMAIN-CONTAINING PROTEIN"/>
    <property type="match status" value="1"/>
</dbReference>
<gene>
    <name evidence="3" type="ORF">R3P38DRAFT_3320598</name>
</gene>